<dbReference type="VEuPathDB" id="FungiDB:RO3G_12838"/>
<feature type="domain" description="NADP-dependent oxidoreductase" evidence="2">
    <location>
        <begin position="20"/>
        <end position="334"/>
    </location>
</feature>
<keyword evidence="1" id="KW-0560">Oxidoreductase</keyword>
<dbReference type="InterPro" id="IPR050523">
    <property type="entry name" value="AKR_Detox_Biosynth"/>
</dbReference>
<evidence type="ECO:0000313" key="4">
    <source>
        <dbReference type="Proteomes" id="UP000009138"/>
    </source>
</evidence>
<evidence type="ECO:0000256" key="1">
    <source>
        <dbReference type="ARBA" id="ARBA00023002"/>
    </source>
</evidence>
<dbReference type="AlphaFoldDB" id="I1CI47"/>
<dbReference type="GO" id="GO:0016491">
    <property type="term" value="F:oxidoreductase activity"/>
    <property type="evidence" value="ECO:0007669"/>
    <property type="project" value="UniProtKB-KW"/>
</dbReference>
<dbReference type="SUPFAM" id="SSF51430">
    <property type="entry name" value="NAD(P)-linked oxidoreductase"/>
    <property type="match status" value="1"/>
</dbReference>
<dbReference type="PANTHER" id="PTHR43364">
    <property type="entry name" value="NADH-SPECIFIC METHYLGLYOXAL REDUCTASE-RELATED"/>
    <property type="match status" value="1"/>
</dbReference>
<dbReference type="Gene3D" id="3.20.20.100">
    <property type="entry name" value="NADP-dependent oxidoreductase domain"/>
    <property type="match status" value="1"/>
</dbReference>
<dbReference type="eggNOG" id="KOG1575">
    <property type="taxonomic scope" value="Eukaryota"/>
</dbReference>
<keyword evidence="4" id="KW-1185">Reference proteome</keyword>
<dbReference type="RefSeq" id="XP_067523523.1">
    <property type="nucleotide sequence ID" value="XM_067667422.1"/>
</dbReference>
<name>I1CI47_RHIO9</name>
<reference evidence="3 4" key="1">
    <citation type="journal article" date="2009" name="PLoS Genet.">
        <title>Genomic analysis of the basal lineage fungus Rhizopus oryzae reveals a whole-genome duplication.</title>
        <authorList>
            <person name="Ma L.-J."/>
            <person name="Ibrahim A.S."/>
            <person name="Skory C."/>
            <person name="Grabherr M.G."/>
            <person name="Burger G."/>
            <person name="Butler M."/>
            <person name="Elias M."/>
            <person name="Idnurm A."/>
            <person name="Lang B.F."/>
            <person name="Sone T."/>
            <person name="Abe A."/>
            <person name="Calvo S.E."/>
            <person name="Corrochano L.M."/>
            <person name="Engels R."/>
            <person name="Fu J."/>
            <person name="Hansberg W."/>
            <person name="Kim J.-M."/>
            <person name="Kodira C.D."/>
            <person name="Koehrsen M.J."/>
            <person name="Liu B."/>
            <person name="Miranda-Saavedra D."/>
            <person name="O'Leary S."/>
            <person name="Ortiz-Castellanos L."/>
            <person name="Poulter R."/>
            <person name="Rodriguez-Romero J."/>
            <person name="Ruiz-Herrera J."/>
            <person name="Shen Y.-Q."/>
            <person name="Zeng Q."/>
            <person name="Galagan J."/>
            <person name="Birren B.W."/>
            <person name="Cuomo C.A."/>
            <person name="Wickes B.L."/>
        </authorList>
    </citation>
    <scope>NUCLEOTIDE SEQUENCE [LARGE SCALE GENOMIC DNA]</scope>
    <source>
        <strain evidence="4">RA 99-880 / ATCC MYA-4621 / FGSC 9543 / NRRL 43880</strain>
    </source>
</reference>
<dbReference type="CDD" id="cd19079">
    <property type="entry name" value="AKR_EcYajO-like"/>
    <property type="match status" value="1"/>
</dbReference>
<dbReference type="InterPro" id="IPR036812">
    <property type="entry name" value="NAD(P)_OxRdtase_dom_sf"/>
</dbReference>
<dbReference type="FunFam" id="3.20.20.100:FF:000004">
    <property type="entry name" value="Oxidoreductase, aldo/keto reductase"/>
    <property type="match status" value="1"/>
</dbReference>
<dbReference type="OMA" id="RPDYNTD"/>
<dbReference type="EMBL" id="CH476742">
    <property type="protein sequence ID" value="EIE88127.1"/>
    <property type="molecule type" value="Genomic_DNA"/>
</dbReference>
<sequence length="348" mass="39551">MSSGTDTLPKMEYVRLGNTGCMSYGSSKWMPWVKDEEESINLIGKAYECGINFFDTADVYSNGESERVLGKAIKKFNMPRSRIVIATKVFFIVNEKDTPRSINIQGVNNEPALVNALGLSRKHIFDAVEASLKRLDLDYIDLYQIHRFDSETPLEETMEALNDLVRSGKVRYIGASSMSAWQFQKANAIADKNGWAKFVSMQNMYNLIHREEEREMIPYCVDSGIASIHWSPLAKGLLIGKNRDTVRKNTDIIAPQLFGDRLNDNDDAIIDRVLEIAEKYNRSPAQIALAWMLTKPHVTSPIVGLSKESQIIDTVKSLEVKLTEEDIKYLEELYIAREPIPFMIDRLK</sequence>
<gene>
    <name evidence="3" type="ORF">RO3G_12838</name>
</gene>
<dbReference type="STRING" id="246409.I1CI47"/>
<dbReference type="Pfam" id="PF00248">
    <property type="entry name" value="Aldo_ket_red"/>
    <property type="match status" value="1"/>
</dbReference>
<accession>I1CI47</accession>
<dbReference type="InterPro" id="IPR023210">
    <property type="entry name" value="NADP_OxRdtase_dom"/>
</dbReference>
<evidence type="ECO:0000313" key="3">
    <source>
        <dbReference type="EMBL" id="EIE88127.1"/>
    </source>
</evidence>
<dbReference type="GeneID" id="93619803"/>
<dbReference type="Proteomes" id="UP000009138">
    <property type="component" value="Unassembled WGS sequence"/>
</dbReference>
<dbReference type="GO" id="GO:0005829">
    <property type="term" value="C:cytosol"/>
    <property type="evidence" value="ECO:0007669"/>
    <property type="project" value="UniProtKB-ARBA"/>
</dbReference>
<protein>
    <recommendedName>
        <fullName evidence="2">NADP-dependent oxidoreductase domain-containing protein</fullName>
    </recommendedName>
</protein>
<organism evidence="3 4">
    <name type="scientific">Rhizopus delemar (strain RA 99-880 / ATCC MYA-4621 / FGSC 9543 / NRRL 43880)</name>
    <name type="common">Mucormycosis agent</name>
    <name type="synonym">Rhizopus arrhizus var. delemar</name>
    <dbReference type="NCBI Taxonomy" id="246409"/>
    <lineage>
        <taxon>Eukaryota</taxon>
        <taxon>Fungi</taxon>
        <taxon>Fungi incertae sedis</taxon>
        <taxon>Mucoromycota</taxon>
        <taxon>Mucoromycotina</taxon>
        <taxon>Mucoromycetes</taxon>
        <taxon>Mucorales</taxon>
        <taxon>Mucorineae</taxon>
        <taxon>Rhizopodaceae</taxon>
        <taxon>Rhizopus</taxon>
    </lineage>
</organism>
<proteinExistence type="predicted"/>
<dbReference type="InParanoid" id="I1CI47"/>
<dbReference type="FunCoup" id="I1CI47">
    <property type="interactions" value="32"/>
</dbReference>
<dbReference type="OrthoDB" id="37537at2759"/>
<dbReference type="PANTHER" id="PTHR43364:SF4">
    <property type="entry name" value="NAD(P)-LINKED OXIDOREDUCTASE SUPERFAMILY PROTEIN"/>
    <property type="match status" value="1"/>
</dbReference>
<evidence type="ECO:0000259" key="2">
    <source>
        <dbReference type="Pfam" id="PF00248"/>
    </source>
</evidence>